<protein>
    <submittedName>
        <fullName evidence="2">Helix-turn-helix transcriptional regulator</fullName>
    </submittedName>
</protein>
<evidence type="ECO:0000313" key="2">
    <source>
        <dbReference type="EMBL" id="MDT7040093.1"/>
    </source>
</evidence>
<dbReference type="SMART" id="SM00530">
    <property type="entry name" value="HTH_XRE"/>
    <property type="match status" value="1"/>
</dbReference>
<evidence type="ECO:0000313" key="3">
    <source>
        <dbReference type="Proteomes" id="UP001263852"/>
    </source>
</evidence>
<dbReference type="Pfam" id="PF13443">
    <property type="entry name" value="HTH_26"/>
    <property type="match status" value="1"/>
</dbReference>
<comment type="caution">
    <text evidence="2">The sequence shown here is derived from an EMBL/GenBank/DDBJ whole genome shotgun (WGS) entry which is preliminary data.</text>
</comment>
<name>A0AAW8WH08_LACPE</name>
<reference evidence="2" key="1">
    <citation type="submission" date="2023-08" db="EMBL/GenBank/DDBJ databases">
        <authorList>
            <person name="Page C.A."/>
            <person name="Perez-Diaz I.M."/>
        </authorList>
    </citation>
    <scope>NUCLEOTIDE SEQUENCE</scope>
    <source>
        <strain evidence="2">1.8.9</strain>
    </source>
</reference>
<dbReference type="Proteomes" id="UP001263852">
    <property type="component" value="Unassembled WGS sequence"/>
</dbReference>
<gene>
    <name evidence="2" type="ORF">RI555_14130</name>
</gene>
<dbReference type="PROSITE" id="PS50943">
    <property type="entry name" value="HTH_CROC1"/>
    <property type="match status" value="1"/>
</dbReference>
<dbReference type="RefSeq" id="WP_216748302.1">
    <property type="nucleotide sequence ID" value="NZ_JAGWDT010000012.1"/>
</dbReference>
<dbReference type="AlphaFoldDB" id="A0AAW8WH08"/>
<feature type="domain" description="HTH cro/C1-type" evidence="1">
    <location>
        <begin position="6"/>
        <end position="61"/>
    </location>
</feature>
<dbReference type="InterPro" id="IPR001387">
    <property type="entry name" value="Cro/C1-type_HTH"/>
</dbReference>
<evidence type="ECO:0000259" key="1">
    <source>
        <dbReference type="PROSITE" id="PS50943"/>
    </source>
</evidence>
<accession>A0AAW8WH08</accession>
<sequence>MIESDLRSILNRNDISISELSKLTKISRKTLTQLADNKSNGIKFSTLNTLINVLGTSANEILSFSSDEVITISALTITDDNVVTFLAEHSNKTTHESKSMLLTTTFTYFDSMFSFSCPTPVSGENNWAAFFKLVTNSKDTPTLSTKNYLHAPLPHNLEDIDCTYNKQSNRFSNLLEESNQLEKKLVHDFSIEFLLRFCMVIGNSKRKYNDEIWKIKNTGLPAYIIHWKLKENEAATEHEFITVYKQRDVVEYMRHEDVLF</sequence>
<dbReference type="EMBL" id="JAVLAO010000001">
    <property type="protein sequence ID" value="MDT7040093.1"/>
    <property type="molecule type" value="Genomic_DNA"/>
</dbReference>
<proteinExistence type="predicted"/>
<organism evidence="2 3">
    <name type="scientific">Lactiplantibacillus pentosus</name>
    <name type="common">Lactobacillus pentosus</name>
    <dbReference type="NCBI Taxonomy" id="1589"/>
    <lineage>
        <taxon>Bacteria</taxon>
        <taxon>Bacillati</taxon>
        <taxon>Bacillota</taxon>
        <taxon>Bacilli</taxon>
        <taxon>Lactobacillales</taxon>
        <taxon>Lactobacillaceae</taxon>
        <taxon>Lactiplantibacillus</taxon>
    </lineage>
</organism>